<keyword evidence="2 8" id="KW-1003">Cell membrane</keyword>
<dbReference type="GO" id="GO:0043093">
    <property type="term" value="P:FtsZ-dependent cytokinesis"/>
    <property type="evidence" value="ECO:0007669"/>
    <property type="project" value="UniProtKB-UniRule"/>
</dbReference>
<evidence type="ECO:0000256" key="5">
    <source>
        <dbReference type="ARBA" id="ARBA00022989"/>
    </source>
</evidence>
<dbReference type="OrthoDB" id="1819027at2"/>
<dbReference type="PANTHER" id="PTHR37820:SF1">
    <property type="entry name" value="CELL DIVISION PROTEIN FTSQ"/>
    <property type="match status" value="1"/>
</dbReference>
<organism evidence="10 11">
    <name type="scientific">Exobacillus caeni</name>
    <dbReference type="NCBI Taxonomy" id="2574798"/>
    <lineage>
        <taxon>Bacteria</taxon>
        <taxon>Bacillati</taxon>
        <taxon>Bacillota</taxon>
        <taxon>Bacilli</taxon>
        <taxon>Bacillales</taxon>
        <taxon>Guptibacillaceae</taxon>
        <taxon>Exobacillus</taxon>
    </lineage>
</organism>
<accession>A0A5R9F611</accession>
<dbReference type="GO" id="GO:0032153">
    <property type="term" value="C:cell division site"/>
    <property type="evidence" value="ECO:0007669"/>
    <property type="project" value="UniProtKB-UniRule"/>
</dbReference>
<feature type="transmembrane region" description="Helical" evidence="8">
    <location>
        <begin position="28"/>
        <end position="45"/>
    </location>
</feature>
<keyword evidence="4 8" id="KW-0812">Transmembrane</keyword>
<dbReference type="PROSITE" id="PS51779">
    <property type="entry name" value="POTRA"/>
    <property type="match status" value="1"/>
</dbReference>
<evidence type="ECO:0000256" key="6">
    <source>
        <dbReference type="ARBA" id="ARBA00023136"/>
    </source>
</evidence>
<dbReference type="InterPro" id="IPR050487">
    <property type="entry name" value="FtsQ_DivIB"/>
</dbReference>
<dbReference type="InterPro" id="IPR005548">
    <property type="entry name" value="Cell_div_FtsQ/DivIB_C"/>
</dbReference>
<comment type="subcellular location">
    <subcellularLocation>
        <location evidence="8">Cell membrane</location>
        <topology evidence="8">Single-pass type II membrane protein</topology>
    </subcellularLocation>
    <subcellularLocation>
        <location evidence="1">Membrane</location>
    </subcellularLocation>
    <text evidence="8">Localizes to the division septum.</text>
</comment>
<evidence type="ECO:0000256" key="4">
    <source>
        <dbReference type="ARBA" id="ARBA00022692"/>
    </source>
</evidence>
<dbReference type="HAMAP" id="MF_00912">
    <property type="entry name" value="DivIB"/>
    <property type="match status" value="1"/>
</dbReference>
<dbReference type="AlphaFoldDB" id="A0A5R9F611"/>
<name>A0A5R9F611_9BACL</name>
<keyword evidence="6 8" id="KW-0472">Membrane</keyword>
<evidence type="ECO:0000256" key="7">
    <source>
        <dbReference type="ARBA" id="ARBA00023306"/>
    </source>
</evidence>
<evidence type="ECO:0000256" key="2">
    <source>
        <dbReference type="ARBA" id="ARBA00022475"/>
    </source>
</evidence>
<dbReference type="Gene3D" id="3.10.20.310">
    <property type="entry name" value="membrane protein fhac"/>
    <property type="match status" value="1"/>
</dbReference>
<dbReference type="Gene3D" id="3.40.50.10960">
    <property type="match status" value="1"/>
</dbReference>
<dbReference type="EMBL" id="SWLG01000025">
    <property type="protein sequence ID" value="TLS35245.1"/>
    <property type="molecule type" value="Genomic_DNA"/>
</dbReference>
<evidence type="ECO:0000313" key="10">
    <source>
        <dbReference type="EMBL" id="TLS35245.1"/>
    </source>
</evidence>
<evidence type="ECO:0000313" key="11">
    <source>
        <dbReference type="Proteomes" id="UP000308230"/>
    </source>
</evidence>
<keyword evidence="7 8" id="KW-0131">Cell cycle</keyword>
<dbReference type="GO" id="GO:0005886">
    <property type="term" value="C:plasma membrane"/>
    <property type="evidence" value="ECO:0007669"/>
    <property type="project" value="UniProtKB-SubCell"/>
</dbReference>
<dbReference type="InterPro" id="IPR026580">
    <property type="entry name" value="DivIB"/>
</dbReference>
<evidence type="ECO:0000256" key="8">
    <source>
        <dbReference type="HAMAP-Rule" id="MF_00912"/>
    </source>
</evidence>
<keyword evidence="3 8" id="KW-0132">Cell division</keyword>
<dbReference type="Proteomes" id="UP000308230">
    <property type="component" value="Unassembled WGS sequence"/>
</dbReference>
<dbReference type="PANTHER" id="PTHR37820">
    <property type="entry name" value="CELL DIVISION PROTEIN DIVIB"/>
    <property type="match status" value="1"/>
</dbReference>
<dbReference type="InterPro" id="IPR013685">
    <property type="entry name" value="POTRA_FtsQ_type"/>
</dbReference>
<comment type="similarity">
    <text evidence="8">Belongs to the FtsQ/DivIB family. DivIB subfamily.</text>
</comment>
<dbReference type="RefSeq" id="WP_138129225.1">
    <property type="nucleotide sequence ID" value="NZ_SWLG01000025.1"/>
</dbReference>
<reference evidence="10 11" key="1">
    <citation type="submission" date="2019-04" db="EMBL/GenBank/DDBJ databases">
        <title>Bacillus caeni sp. nov., a bacterium isolated from mangrove sediment.</title>
        <authorList>
            <person name="Huang H."/>
            <person name="Mo K."/>
            <person name="Hu Y."/>
        </authorList>
    </citation>
    <scope>NUCLEOTIDE SEQUENCE [LARGE SCALE GENOMIC DNA]</scope>
    <source>
        <strain evidence="10 11">HB172195</strain>
    </source>
</reference>
<feature type="domain" description="POTRA" evidence="9">
    <location>
        <begin position="50"/>
        <end position="118"/>
    </location>
</feature>
<dbReference type="Pfam" id="PF08478">
    <property type="entry name" value="POTRA_1"/>
    <property type="match status" value="1"/>
</dbReference>
<evidence type="ECO:0000256" key="3">
    <source>
        <dbReference type="ARBA" id="ARBA00022618"/>
    </source>
</evidence>
<evidence type="ECO:0000256" key="1">
    <source>
        <dbReference type="ARBA" id="ARBA00004370"/>
    </source>
</evidence>
<keyword evidence="11" id="KW-1185">Reference proteome</keyword>
<keyword evidence="5 8" id="KW-1133">Transmembrane helix</keyword>
<comment type="function">
    <text evidence="8">Cell division protein that may be involved in stabilizing or promoting the assembly of the division complex.</text>
</comment>
<evidence type="ECO:0000259" key="9">
    <source>
        <dbReference type="PROSITE" id="PS51779"/>
    </source>
</evidence>
<comment type="caution">
    <text evidence="10">The sequence shown here is derived from an EMBL/GenBank/DDBJ whole genome shotgun (WGS) entry which is preliminary data.</text>
</comment>
<gene>
    <name evidence="8" type="primary">divIB</name>
    <name evidence="10" type="ORF">FCL54_21350</name>
</gene>
<dbReference type="Pfam" id="PF03799">
    <property type="entry name" value="FtsQ_DivIB_C"/>
    <property type="match status" value="1"/>
</dbReference>
<dbReference type="InterPro" id="IPR034746">
    <property type="entry name" value="POTRA"/>
</dbReference>
<protein>
    <recommendedName>
        <fullName evidence="8">Cell division protein DivIB</fullName>
    </recommendedName>
</protein>
<proteinExistence type="inferred from homology"/>
<sequence length="260" mass="29983">MNDRKVVTIEDRIPKLKEQRKQRTNRRLIFYLSIFFVLILLVIYFQSSLSNVKTITVEGNNFVSDKQIIKWSSISSEDSYWNVNESQAADRIEESKKIASAAVNKKWPNRVAIKVEEFDRVAYLKKGTKFFPIIQNGDILDALSSSEVPVNAPLLVDWDESVQLQEMAAELRKVPQGIINRISEIHFTPDKDHPLKLTLYMTDGYEVDSSIRNFSKKISVYPAIVEKLDKNKKGVIHLNESSYFTEYGTRGEEQKEDEEG</sequence>